<evidence type="ECO:0000313" key="1">
    <source>
        <dbReference type="EMBL" id="KAG2593620.1"/>
    </source>
</evidence>
<organism evidence="1 2">
    <name type="scientific">Panicum virgatum</name>
    <name type="common">Blackwell switchgrass</name>
    <dbReference type="NCBI Taxonomy" id="38727"/>
    <lineage>
        <taxon>Eukaryota</taxon>
        <taxon>Viridiplantae</taxon>
        <taxon>Streptophyta</taxon>
        <taxon>Embryophyta</taxon>
        <taxon>Tracheophyta</taxon>
        <taxon>Spermatophyta</taxon>
        <taxon>Magnoliopsida</taxon>
        <taxon>Liliopsida</taxon>
        <taxon>Poales</taxon>
        <taxon>Poaceae</taxon>
        <taxon>PACMAD clade</taxon>
        <taxon>Panicoideae</taxon>
        <taxon>Panicodae</taxon>
        <taxon>Paniceae</taxon>
        <taxon>Panicinae</taxon>
        <taxon>Panicum</taxon>
        <taxon>Panicum sect. Hiantes</taxon>
    </lineage>
</organism>
<dbReference type="EMBL" id="CM029046">
    <property type="protein sequence ID" value="KAG2593620.1"/>
    <property type="molecule type" value="Genomic_DNA"/>
</dbReference>
<keyword evidence="2" id="KW-1185">Reference proteome</keyword>
<reference evidence="1" key="1">
    <citation type="submission" date="2020-05" db="EMBL/GenBank/DDBJ databases">
        <title>WGS assembly of Panicum virgatum.</title>
        <authorList>
            <person name="Lovell J.T."/>
            <person name="Jenkins J."/>
            <person name="Shu S."/>
            <person name="Juenger T.E."/>
            <person name="Schmutz J."/>
        </authorList>
    </citation>
    <scope>NUCLEOTIDE SEQUENCE</scope>
    <source>
        <strain evidence="1">AP13</strain>
    </source>
</reference>
<dbReference type="Proteomes" id="UP000823388">
    <property type="component" value="Chromosome 5N"/>
</dbReference>
<gene>
    <name evidence="1" type="ORF">PVAP13_5NG012536</name>
</gene>
<accession>A0A8T0S6D5</accession>
<proteinExistence type="predicted"/>
<evidence type="ECO:0000313" key="2">
    <source>
        <dbReference type="Proteomes" id="UP000823388"/>
    </source>
</evidence>
<dbReference type="AlphaFoldDB" id="A0A8T0S6D5"/>
<comment type="caution">
    <text evidence="1">The sequence shown here is derived from an EMBL/GenBank/DDBJ whole genome shotgun (WGS) entry which is preliminary data.</text>
</comment>
<name>A0A8T0S6D5_PANVG</name>
<protein>
    <submittedName>
        <fullName evidence="1">Uncharacterized protein</fullName>
    </submittedName>
</protein>
<sequence length="112" mass="12484">MNQMLCMMLDGWRACIVCCKEALTSCAADPPQEQPSPAEPFMSKRLQLEPSTPSISISPVQIPSPMTRGRKRMLEYEGSIQPITCSALSPMHVDEKGEAKKLKVVRSKKMEM</sequence>
<dbReference type="EMBL" id="CM029046">
    <property type="protein sequence ID" value="KAG2593621.1"/>
    <property type="molecule type" value="Genomic_DNA"/>
</dbReference>